<protein>
    <submittedName>
        <fullName evidence="9">Protein gufA</fullName>
    </submittedName>
</protein>
<organism evidence="9 10">
    <name type="scientific">Anoxybacter fermentans</name>
    <dbReference type="NCBI Taxonomy" id="1323375"/>
    <lineage>
        <taxon>Bacteria</taxon>
        <taxon>Bacillati</taxon>
        <taxon>Bacillota</taxon>
        <taxon>Clostridia</taxon>
        <taxon>Halanaerobiales</taxon>
        <taxon>Anoxybacter</taxon>
    </lineage>
</organism>
<dbReference type="InterPro" id="IPR003689">
    <property type="entry name" value="ZIP"/>
</dbReference>
<keyword evidence="5" id="KW-0862">Zinc</keyword>
<keyword evidence="10" id="KW-1185">Reference proteome</keyword>
<feature type="transmembrane region" description="Helical" evidence="8">
    <location>
        <begin position="46"/>
        <end position="67"/>
    </location>
</feature>
<dbReference type="OrthoDB" id="9787346at2"/>
<evidence type="ECO:0000256" key="6">
    <source>
        <dbReference type="ARBA" id="ARBA00022989"/>
    </source>
</evidence>
<keyword evidence="7 8" id="KW-0472">Membrane</keyword>
<dbReference type="GO" id="GO:0005385">
    <property type="term" value="F:zinc ion transmembrane transporter activity"/>
    <property type="evidence" value="ECO:0007669"/>
    <property type="project" value="TreeGrafter"/>
</dbReference>
<dbReference type="RefSeq" id="WP_127017549.1">
    <property type="nucleotide sequence ID" value="NZ_CP016379.1"/>
</dbReference>
<name>A0A3Q9HRV6_9FIRM</name>
<comment type="similarity">
    <text evidence="2">Belongs to the ZIP transporter (TC 2.A.5) family.</text>
</comment>
<feature type="transmembrane region" description="Helical" evidence="8">
    <location>
        <begin position="217"/>
        <end position="238"/>
    </location>
</feature>
<keyword evidence="6 8" id="KW-1133">Transmembrane helix</keyword>
<dbReference type="GO" id="GO:0005886">
    <property type="term" value="C:plasma membrane"/>
    <property type="evidence" value="ECO:0007669"/>
    <property type="project" value="UniProtKB-SubCell"/>
</dbReference>
<evidence type="ECO:0000256" key="2">
    <source>
        <dbReference type="ARBA" id="ARBA00006939"/>
    </source>
</evidence>
<dbReference type="PANTHER" id="PTHR11040:SF211">
    <property type="entry name" value="ZINC TRANSPORTER ZIP11"/>
    <property type="match status" value="1"/>
</dbReference>
<sequence length="269" mass="28035">MIDYLQQFNIIHLGIMASLIAGLATGVGAVPIFFKRKFSKKYLDCSLGFAAGVMLAATSFSLILPAIEAGGGGIKGATITVLGMLIGGIFLDLLNKFFPDTNLLTNSRLNGNGNSHEPINGKALKKVWLFAIAITLHNFPEGLAVGVGFGDGNIANGLSLAIAIGLQNIPEGLAVALPFLKEKFSPTRAFLIALTTGLVEPIGGLLGVGLVSIAKPLLPLGLAFAAGAMLFVIASEIIPETQKGISSKMATHFLLIGFVIMMFLDNVLG</sequence>
<evidence type="ECO:0000256" key="8">
    <source>
        <dbReference type="SAM" id="Phobius"/>
    </source>
</evidence>
<dbReference type="KEGG" id="aft:BBF96_12770"/>
<feature type="transmembrane region" description="Helical" evidence="8">
    <location>
        <begin position="12"/>
        <end position="34"/>
    </location>
</feature>
<keyword evidence="3" id="KW-1003">Cell membrane</keyword>
<evidence type="ECO:0000256" key="1">
    <source>
        <dbReference type="ARBA" id="ARBA00004651"/>
    </source>
</evidence>
<dbReference type="Proteomes" id="UP000267250">
    <property type="component" value="Chromosome"/>
</dbReference>
<accession>A0A3Q9HRV6</accession>
<evidence type="ECO:0000256" key="7">
    <source>
        <dbReference type="ARBA" id="ARBA00023136"/>
    </source>
</evidence>
<gene>
    <name evidence="9" type="ORF">BBF96_12770</name>
</gene>
<evidence type="ECO:0000256" key="3">
    <source>
        <dbReference type="ARBA" id="ARBA00022475"/>
    </source>
</evidence>
<feature type="transmembrane region" description="Helical" evidence="8">
    <location>
        <begin position="250"/>
        <end position="268"/>
    </location>
</feature>
<evidence type="ECO:0000256" key="5">
    <source>
        <dbReference type="ARBA" id="ARBA00022833"/>
    </source>
</evidence>
<keyword evidence="4 8" id="KW-0812">Transmembrane</keyword>
<reference evidence="9 10" key="1">
    <citation type="submission" date="2016-07" db="EMBL/GenBank/DDBJ databases">
        <title>Genome and transcriptome analysis of iron-reducing fermentative bacteria Anoxybacter fermentans.</title>
        <authorList>
            <person name="Zeng X."/>
            <person name="Shao Z."/>
        </authorList>
    </citation>
    <scope>NUCLEOTIDE SEQUENCE [LARGE SCALE GENOMIC DNA]</scope>
    <source>
        <strain evidence="9 10">DY22613</strain>
    </source>
</reference>
<proteinExistence type="inferred from homology"/>
<evidence type="ECO:0000256" key="4">
    <source>
        <dbReference type="ARBA" id="ARBA00022692"/>
    </source>
</evidence>
<dbReference type="EMBL" id="CP016379">
    <property type="protein sequence ID" value="AZR74193.1"/>
    <property type="molecule type" value="Genomic_DNA"/>
</dbReference>
<evidence type="ECO:0000313" key="9">
    <source>
        <dbReference type="EMBL" id="AZR74193.1"/>
    </source>
</evidence>
<comment type="subcellular location">
    <subcellularLocation>
        <location evidence="1">Cell membrane</location>
        <topology evidence="1">Multi-pass membrane protein</topology>
    </subcellularLocation>
</comment>
<evidence type="ECO:0000313" key="10">
    <source>
        <dbReference type="Proteomes" id="UP000267250"/>
    </source>
</evidence>
<feature type="transmembrane region" description="Helical" evidence="8">
    <location>
        <begin position="73"/>
        <end position="94"/>
    </location>
</feature>
<dbReference type="PANTHER" id="PTHR11040">
    <property type="entry name" value="ZINC/IRON TRANSPORTER"/>
    <property type="match status" value="1"/>
</dbReference>
<feature type="transmembrane region" description="Helical" evidence="8">
    <location>
        <begin position="189"/>
        <end position="211"/>
    </location>
</feature>
<dbReference type="Pfam" id="PF02535">
    <property type="entry name" value="Zip"/>
    <property type="match status" value="1"/>
</dbReference>
<dbReference type="AlphaFoldDB" id="A0A3Q9HRV6"/>